<feature type="signal peptide" evidence="4">
    <location>
        <begin position="1"/>
        <end position="25"/>
    </location>
</feature>
<dbReference type="Pfam" id="PF04005">
    <property type="entry name" value="Hus1"/>
    <property type="match status" value="1"/>
</dbReference>
<organism evidence="5 6">
    <name type="scientific">Triparma columacea</name>
    <dbReference type="NCBI Taxonomy" id="722753"/>
    <lineage>
        <taxon>Eukaryota</taxon>
        <taxon>Sar</taxon>
        <taxon>Stramenopiles</taxon>
        <taxon>Ochrophyta</taxon>
        <taxon>Bolidophyceae</taxon>
        <taxon>Parmales</taxon>
        <taxon>Triparmaceae</taxon>
        <taxon>Triparma</taxon>
    </lineage>
</organism>
<keyword evidence="2" id="KW-0539">Nucleus</keyword>
<dbReference type="InterPro" id="IPR007150">
    <property type="entry name" value="HUS1/Mec3"/>
</dbReference>
<dbReference type="GO" id="GO:0044778">
    <property type="term" value="P:meiotic DNA integrity checkpoint signaling"/>
    <property type="evidence" value="ECO:0007669"/>
    <property type="project" value="TreeGrafter"/>
</dbReference>
<dbReference type="GO" id="GO:0031573">
    <property type="term" value="P:mitotic intra-S DNA damage checkpoint signaling"/>
    <property type="evidence" value="ECO:0007669"/>
    <property type="project" value="TreeGrafter"/>
</dbReference>
<evidence type="ECO:0000313" key="6">
    <source>
        <dbReference type="Proteomes" id="UP001165065"/>
    </source>
</evidence>
<evidence type="ECO:0000313" key="5">
    <source>
        <dbReference type="EMBL" id="GMI46395.1"/>
    </source>
</evidence>
<evidence type="ECO:0000256" key="1">
    <source>
        <dbReference type="ARBA" id="ARBA00004123"/>
    </source>
</evidence>
<dbReference type="Proteomes" id="UP001165065">
    <property type="component" value="Unassembled WGS sequence"/>
</dbReference>
<dbReference type="OrthoDB" id="337750at2759"/>
<comment type="subcellular location">
    <subcellularLocation>
        <location evidence="1">Nucleus</location>
    </subcellularLocation>
</comment>
<keyword evidence="4" id="KW-0732">Signal</keyword>
<feature type="region of interest" description="Disordered" evidence="3">
    <location>
        <begin position="307"/>
        <end position="331"/>
    </location>
</feature>
<dbReference type="GO" id="GO:0033314">
    <property type="term" value="P:mitotic DNA replication checkpoint signaling"/>
    <property type="evidence" value="ECO:0007669"/>
    <property type="project" value="TreeGrafter"/>
</dbReference>
<evidence type="ECO:0000256" key="4">
    <source>
        <dbReference type="SAM" id="SignalP"/>
    </source>
</evidence>
<dbReference type="Gene3D" id="3.70.10.10">
    <property type="match status" value="1"/>
</dbReference>
<protein>
    <recommendedName>
        <fullName evidence="7">Checkpoint protein</fullName>
    </recommendedName>
</protein>
<dbReference type="GO" id="GO:0035861">
    <property type="term" value="C:site of double-strand break"/>
    <property type="evidence" value="ECO:0007669"/>
    <property type="project" value="TreeGrafter"/>
</dbReference>
<evidence type="ECO:0000256" key="3">
    <source>
        <dbReference type="SAM" id="MobiDB-lite"/>
    </source>
</evidence>
<keyword evidence="6" id="KW-1185">Reference proteome</keyword>
<feature type="compositionally biased region" description="Acidic residues" evidence="3">
    <location>
        <begin position="309"/>
        <end position="325"/>
    </location>
</feature>
<dbReference type="GO" id="GO:0000723">
    <property type="term" value="P:telomere maintenance"/>
    <property type="evidence" value="ECO:0007669"/>
    <property type="project" value="TreeGrafter"/>
</dbReference>
<sequence length="331" mass="36268">MRFKARTTKASVSFLVSLLSPLARLSETSYIKIDPKQLRISTGGGEQSGLKCFTEVSLEAIFHAYKIESMQGNQILVECDLNHLRSLLSSILTAMTPTSTCLLKLAKRNLYPVIVVEKEGGEGVDVKGEVPVRVLQVNEFSNMLPPKTSVPDVQVILPPASNPTLRNVLEKMKSMAGHVYVEGCMSGDISFSSMTDGVAAKVFFSGLKVAFQDCKASAEYKARNNPRNSAPRDDETHKCVVKVEAKRLLEMFRWQIPLQKWVAESTLCMVKDEMLILHCQLPVGEAGTDGTGGITFYGSVGEIDRDELGEGWEDDDVEEAEDGEDPSVAGD</sequence>
<evidence type="ECO:0000256" key="2">
    <source>
        <dbReference type="ARBA" id="ARBA00023242"/>
    </source>
</evidence>
<gene>
    <name evidence="5" type="ORF">TrCOL_g11179</name>
</gene>
<evidence type="ECO:0008006" key="7">
    <source>
        <dbReference type="Google" id="ProtNLM"/>
    </source>
</evidence>
<dbReference type="GO" id="GO:0006289">
    <property type="term" value="P:nucleotide-excision repair"/>
    <property type="evidence" value="ECO:0007669"/>
    <property type="project" value="TreeGrafter"/>
</dbReference>
<comment type="caution">
    <text evidence="5">The sequence shown here is derived from an EMBL/GenBank/DDBJ whole genome shotgun (WGS) entry which is preliminary data.</text>
</comment>
<accession>A0A9W7GM38</accession>
<dbReference type="PANTHER" id="PTHR12900">
    <property type="entry name" value="MITOTIC AND DNA DAMAGE CHECKPOINT PROTEIN HUS1"/>
    <property type="match status" value="1"/>
</dbReference>
<feature type="chain" id="PRO_5040758991" description="Checkpoint protein" evidence="4">
    <location>
        <begin position="26"/>
        <end position="331"/>
    </location>
</feature>
<name>A0A9W7GM38_9STRA</name>
<dbReference type="PANTHER" id="PTHR12900:SF0">
    <property type="entry name" value="CHECKPOINT PROTEIN"/>
    <property type="match status" value="1"/>
</dbReference>
<reference evidence="6" key="1">
    <citation type="journal article" date="2023" name="Commun. Biol.">
        <title>Genome analysis of Parmales, the sister group of diatoms, reveals the evolutionary specialization of diatoms from phago-mixotrophs to photoautotrophs.</title>
        <authorList>
            <person name="Ban H."/>
            <person name="Sato S."/>
            <person name="Yoshikawa S."/>
            <person name="Yamada K."/>
            <person name="Nakamura Y."/>
            <person name="Ichinomiya M."/>
            <person name="Sato N."/>
            <person name="Blanc-Mathieu R."/>
            <person name="Endo H."/>
            <person name="Kuwata A."/>
            <person name="Ogata H."/>
        </authorList>
    </citation>
    <scope>NUCLEOTIDE SEQUENCE [LARGE SCALE GENOMIC DNA]</scope>
</reference>
<dbReference type="AlphaFoldDB" id="A0A9W7GM38"/>
<proteinExistence type="predicted"/>
<dbReference type="GO" id="GO:0000724">
    <property type="term" value="P:double-strand break repair via homologous recombination"/>
    <property type="evidence" value="ECO:0007669"/>
    <property type="project" value="TreeGrafter"/>
</dbReference>
<dbReference type="EMBL" id="BRYA01000296">
    <property type="protein sequence ID" value="GMI46395.1"/>
    <property type="molecule type" value="Genomic_DNA"/>
</dbReference>
<dbReference type="GO" id="GO:0030896">
    <property type="term" value="C:checkpoint clamp complex"/>
    <property type="evidence" value="ECO:0007669"/>
    <property type="project" value="InterPro"/>
</dbReference>